<name>A0A1Y0I4P5_9GAMM</name>
<feature type="domain" description="DUF4124" evidence="2">
    <location>
        <begin position="6"/>
        <end position="50"/>
    </location>
</feature>
<evidence type="ECO:0000313" key="3">
    <source>
        <dbReference type="EMBL" id="ARU55179.1"/>
    </source>
</evidence>
<proteinExistence type="predicted"/>
<dbReference type="Proteomes" id="UP000196027">
    <property type="component" value="Chromosome"/>
</dbReference>
<protein>
    <recommendedName>
        <fullName evidence="2">DUF4124 domain-containing protein</fullName>
    </recommendedName>
</protein>
<dbReference type="EMBL" id="CP021425">
    <property type="protein sequence ID" value="ARU55179.1"/>
    <property type="molecule type" value="Genomic_DNA"/>
</dbReference>
<keyword evidence="1" id="KW-0175">Coiled coil</keyword>
<evidence type="ECO:0000313" key="4">
    <source>
        <dbReference type="Proteomes" id="UP000196027"/>
    </source>
</evidence>
<organism evidence="3 4">
    <name type="scientific">Oleiphilus messinensis</name>
    <dbReference type="NCBI Taxonomy" id="141451"/>
    <lineage>
        <taxon>Bacteria</taxon>
        <taxon>Pseudomonadati</taxon>
        <taxon>Pseudomonadota</taxon>
        <taxon>Gammaproteobacteria</taxon>
        <taxon>Oceanospirillales</taxon>
        <taxon>Oleiphilaceae</taxon>
        <taxon>Oleiphilus</taxon>
    </lineage>
</organism>
<gene>
    <name evidence="3" type="ORF">OLMES_1094</name>
</gene>
<dbReference type="Pfam" id="PF13511">
    <property type="entry name" value="DUF4124"/>
    <property type="match status" value="1"/>
</dbReference>
<evidence type="ECO:0000259" key="2">
    <source>
        <dbReference type="Pfam" id="PF13511"/>
    </source>
</evidence>
<sequence length="163" mass="19121">MLCSINASAKIYKCVVNGKTVYSDEVCGDGAQEMDIKITPAPSKPAQAPSTQEIEKLTEDMARDRQVRELDRAIVAQERKIERLKNDFNDTIQRLEQELADVRSDLDRAWRDKSAKYTRQDLRDKKRDIQNQISDIRRRHYTEVGKAQDELYQLRKKRRRLPQ</sequence>
<reference evidence="3 4" key="1">
    <citation type="submission" date="2017-05" db="EMBL/GenBank/DDBJ databases">
        <title>Genomic insights into alkan degradation activity of Oleiphilus messinensis.</title>
        <authorList>
            <person name="Kozyavkin S.A."/>
            <person name="Slesarev A.I."/>
            <person name="Golyshin P.N."/>
            <person name="Korzhenkov A."/>
            <person name="Golyshina O.N."/>
            <person name="Toshchakov S.V."/>
        </authorList>
    </citation>
    <scope>NUCLEOTIDE SEQUENCE [LARGE SCALE GENOMIC DNA]</scope>
    <source>
        <strain evidence="3 4">ME102</strain>
    </source>
</reference>
<dbReference type="KEGG" id="ome:OLMES_1094"/>
<evidence type="ECO:0000256" key="1">
    <source>
        <dbReference type="SAM" id="Coils"/>
    </source>
</evidence>
<keyword evidence="4" id="KW-1185">Reference proteome</keyword>
<accession>A0A1Y0I4P5</accession>
<dbReference type="InterPro" id="IPR025392">
    <property type="entry name" value="DUF4124"/>
</dbReference>
<feature type="coiled-coil region" evidence="1">
    <location>
        <begin position="67"/>
        <end position="139"/>
    </location>
</feature>
<dbReference type="AlphaFoldDB" id="A0A1Y0I4P5"/>